<gene>
    <name evidence="2" type="ORF">QOZ88_21025</name>
</gene>
<name>A0ABT9IHR0_9ACTN</name>
<keyword evidence="3" id="KW-1185">Reference proteome</keyword>
<accession>A0ABT9IHR0</accession>
<evidence type="ECO:0000313" key="3">
    <source>
        <dbReference type="Proteomes" id="UP001233673"/>
    </source>
</evidence>
<dbReference type="Proteomes" id="UP001233673">
    <property type="component" value="Unassembled WGS sequence"/>
</dbReference>
<dbReference type="InterPro" id="IPR016182">
    <property type="entry name" value="Cu_amine_oxidase_N-reg"/>
</dbReference>
<dbReference type="InterPro" id="IPR054157">
    <property type="entry name" value="AGAO-like_N2"/>
</dbReference>
<proteinExistence type="predicted"/>
<sequence>MTAVATGTATHPLARLTAEEVTAATGIVRAAGLCADSGTSVYVALEEPHKAQVLAWQPGDAVERRVRALLLDRATGAGRDVTVSLTTGAVVRGSRSFRPADQRELS</sequence>
<evidence type="ECO:0000259" key="1">
    <source>
        <dbReference type="Pfam" id="PF21994"/>
    </source>
</evidence>
<comment type="caution">
    <text evidence="2">The sequence shown here is derived from an EMBL/GenBank/DDBJ whole genome shotgun (WGS) entry which is preliminary data.</text>
</comment>
<reference evidence="3" key="1">
    <citation type="submission" date="2023-05" db="EMBL/GenBank/DDBJ databases">
        <title>Draft genome of Pseudofrankia sp. BMG5.37.</title>
        <authorList>
            <person name="Gtari M."/>
            <person name="Ghodhbane F."/>
            <person name="Sbissi I."/>
        </authorList>
    </citation>
    <scope>NUCLEOTIDE SEQUENCE [LARGE SCALE GENOMIC DNA]</scope>
    <source>
        <strain evidence="3">BMG 814</strain>
    </source>
</reference>
<dbReference type="EMBL" id="JASNFN010000037">
    <property type="protein sequence ID" value="MDP5185123.1"/>
    <property type="molecule type" value="Genomic_DNA"/>
</dbReference>
<dbReference type="Pfam" id="PF21994">
    <property type="entry name" value="AGAO-like_N2"/>
    <property type="match status" value="1"/>
</dbReference>
<organism evidence="2 3">
    <name type="scientific">Blastococcus carthaginiensis</name>
    <dbReference type="NCBI Taxonomy" id="3050034"/>
    <lineage>
        <taxon>Bacteria</taxon>
        <taxon>Bacillati</taxon>
        <taxon>Actinomycetota</taxon>
        <taxon>Actinomycetes</taxon>
        <taxon>Geodermatophilales</taxon>
        <taxon>Geodermatophilaceae</taxon>
        <taxon>Blastococcus</taxon>
    </lineage>
</organism>
<dbReference type="Gene3D" id="3.10.450.40">
    <property type="match status" value="1"/>
</dbReference>
<protein>
    <recommendedName>
        <fullName evidence="1">AGAO-like N2 domain-containing protein</fullName>
    </recommendedName>
</protein>
<evidence type="ECO:0000313" key="2">
    <source>
        <dbReference type="EMBL" id="MDP5185123.1"/>
    </source>
</evidence>
<dbReference type="RefSeq" id="WP_306001650.1">
    <property type="nucleotide sequence ID" value="NZ_JASNFN010000037.1"/>
</dbReference>
<dbReference type="SUPFAM" id="SSF54416">
    <property type="entry name" value="Amine oxidase N-terminal region"/>
    <property type="match status" value="1"/>
</dbReference>
<feature type="domain" description="AGAO-like N2" evidence="1">
    <location>
        <begin position="17"/>
        <end position="91"/>
    </location>
</feature>